<dbReference type="CDD" id="cd08368">
    <property type="entry name" value="LIM"/>
    <property type="match status" value="1"/>
</dbReference>
<feature type="chain" id="PRO_5042547447" description="BIG2 domain-containing protein" evidence="9">
    <location>
        <begin position="27"/>
        <end position="3545"/>
    </location>
</feature>
<keyword evidence="3 6" id="KW-0645">Protease</keyword>
<evidence type="ECO:0000256" key="7">
    <source>
        <dbReference type="RuleBase" id="RU003355"/>
    </source>
</evidence>
<dbReference type="SUPFAM" id="SSF52743">
    <property type="entry name" value="Subtilisin-like"/>
    <property type="match status" value="1"/>
</dbReference>
<dbReference type="Pfam" id="PF09479">
    <property type="entry name" value="Flg_new"/>
    <property type="match status" value="1"/>
</dbReference>
<comment type="subcellular location">
    <subcellularLocation>
        <location evidence="1">Cell envelope</location>
    </subcellularLocation>
</comment>
<dbReference type="PANTHER" id="PTHR45661:SF3">
    <property type="entry name" value="IG-LIKE DOMAIN-CONTAINING PROTEIN"/>
    <property type="match status" value="1"/>
</dbReference>
<evidence type="ECO:0000256" key="9">
    <source>
        <dbReference type="SAM" id="SignalP"/>
    </source>
</evidence>
<keyword evidence="5 6" id="KW-0720">Serine protease</keyword>
<evidence type="ECO:0000256" key="6">
    <source>
        <dbReference type="PROSITE-ProRule" id="PRU01240"/>
    </source>
</evidence>
<keyword evidence="9" id="KW-0732">Signal</keyword>
<dbReference type="PROSITE" id="PS00138">
    <property type="entry name" value="SUBTILASE_SER"/>
    <property type="match status" value="1"/>
</dbReference>
<evidence type="ECO:0000256" key="8">
    <source>
        <dbReference type="SAM" id="MobiDB-lite"/>
    </source>
</evidence>
<feature type="domain" description="BIG2" evidence="10">
    <location>
        <begin position="2796"/>
        <end position="2873"/>
    </location>
</feature>
<dbReference type="Pfam" id="PF13306">
    <property type="entry name" value="LRR_5"/>
    <property type="match status" value="12"/>
</dbReference>
<comment type="caution">
    <text evidence="11">The sequence shown here is derived from an EMBL/GenBank/DDBJ whole genome shotgun (WGS) entry which is preliminary data.</text>
</comment>
<feature type="active site" description="Charge relay system" evidence="6">
    <location>
        <position position="297"/>
    </location>
</feature>
<dbReference type="RefSeq" id="WP_055222512.1">
    <property type="nucleotide sequence ID" value="NZ_BLYL01000001.1"/>
</dbReference>
<organism evidence="11 12">
    <name type="scientific">Coprococcus eutactus</name>
    <dbReference type="NCBI Taxonomy" id="33043"/>
    <lineage>
        <taxon>Bacteria</taxon>
        <taxon>Bacillati</taxon>
        <taxon>Bacillota</taxon>
        <taxon>Clostridia</taxon>
        <taxon>Lachnospirales</taxon>
        <taxon>Lachnospiraceae</taxon>
        <taxon>Coprococcus</taxon>
    </lineage>
</organism>
<dbReference type="InterPro" id="IPR003343">
    <property type="entry name" value="Big_2"/>
</dbReference>
<dbReference type="Gene3D" id="2.60.40.4270">
    <property type="entry name" value="Listeria-Bacteroides repeat domain"/>
    <property type="match status" value="1"/>
</dbReference>
<feature type="domain" description="BIG2" evidence="10">
    <location>
        <begin position="2714"/>
        <end position="2790"/>
    </location>
</feature>
<dbReference type="InterPro" id="IPR022398">
    <property type="entry name" value="Peptidase_S8_His-AS"/>
</dbReference>
<evidence type="ECO:0000256" key="4">
    <source>
        <dbReference type="ARBA" id="ARBA00022801"/>
    </source>
</evidence>
<dbReference type="Gene3D" id="3.80.10.10">
    <property type="entry name" value="Ribonuclease Inhibitor"/>
    <property type="match status" value="10"/>
</dbReference>
<evidence type="ECO:0000256" key="5">
    <source>
        <dbReference type="ARBA" id="ARBA00022825"/>
    </source>
</evidence>
<dbReference type="GO" id="GO:0004252">
    <property type="term" value="F:serine-type endopeptidase activity"/>
    <property type="evidence" value="ECO:0007669"/>
    <property type="project" value="UniProtKB-UniRule"/>
</dbReference>
<dbReference type="Pfam" id="PF00082">
    <property type="entry name" value="Peptidase_S8"/>
    <property type="match status" value="1"/>
</dbReference>
<dbReference type="InterPro" id="IPR015500">
    <property type="entry name" value="Peptidase_S8_subtilisin-rel"/>
</dbReference>
<dbReference type="InterPro" id="IPR053139">
    <property type="entry name" value="Surface_bspA-like"/>
</dbReference>
<reference evidence="11" key="1">
    <citation type="submission" date="2020-06" db="EMBL/GenBank/DDBJ databases">
        <title>Characterization of fructooligosaccharide metabolism and fructooligosaccharide-degrading enzymes in human commensal butyrate producers.</title>
        <authorList>
            <person name="Tanno H."/>
            <person name="Fujii T."/>
            <person name="Hirano K."/>
            <person name="Maeno S."/>
            <person name="Tonozuka T."/>
            <person name="Sakamoto M."/>
            <person name="Ohkuma M."/>
            <person name="Tochio T."/>
            <person name="Endo A."/>
        </authorList>
    </citation>
    <scope>NUCLEOTIDE SEQUENCE</scope>
    <source>
        <strain evidence="11">JCM 31265</strain>
    </source>
</reference>
<sequence>MRKNNRKRIISTVIVGAMLCAGAAFGTVKYMNRDTGSSESASTSETAVSDNSGDIADAEQTVYMTDFQKENARKEKEIVADKVEDKKDTLDLDQGLYAPDSIVLSDTTKEEAERIAEKLGADVRLTDDGSFAVLYLPEGMTIDDVYNNDEYSQEITEMTPDYYVSVSELNEELGGVTNNISDNLQLSDETLTAETAENEDASVGDSTQSISKVISARPDYTANDPDFRNQQYLDYINLKNTWNTTKGSGVTVAVIDSGIDTDHPEFTGRISEKSYNASEDKIVKDYDMSVIEDEQGHGTKVAGVLAASMDNNEGIAGVAPEVELLVIKCNVGENGEFARGSDIVFGLAYAIESDVDVINMSLSSEEDIYSKYTQLAVDSDIICVASAGNDGSNMPVYPASLDSVIAVGAYDTESGTITDYSNYGENVDILAPGTTYTTDIGGYTMATGTSMSAPIAAGAVALYKSACGKTEFNDMRQLFEASSVDLGIAGEDYYNGFGEVDVYALVCEEKGKITYNMLTDEVKNQTQIFVKGHTVQTMPEPEREYLVFDGWYFDPNCEDVCELYTNVFSQDVTLYASWVNEDEGTAFTYVKNSDGTIRITSYTGKRRYVTVPSEIEGEAVTEIGENAFENNRRARSITLPDTLKNIRTRAFYNCTYIRSVDIPDSVSEIGDEAFSGCVRLGAVDVSDSSGLMTVGAKAFSFAGISEFNIPSSLISLGDRVFYGSTGLRKIKVADGNPSYLVKNSALYSADGTTLLYYPAGLAGTYTVDASTKTIGTAAFAYSRSGEVVLNEGLANVGEEGFAYSRVDRVNFPESLTSLGESAYSNCSRLSEIVFPENGKLKAIPGDGFSSTYALREITMPKYITGLNGFAFYYSGLTKIEFADDSLLSDIGAYAFAGSNIKDISIPDSVKSIGGYAFYGIGNLASVKFGEKSKCTNIDAWAFAYTYSLRKFLIPDGVTTIGDTALYNSGITKIGIGAKLTNIGSGVFASCHNLSDITVDEKNEKYSSYEGILYNKDKSVLMLYPAARTGSYTMADTTVKIDRYAFSGALGLTEVIMNEGLTDIGENAFEYCEKLQTPVLPSTLTEIDGYAFMSCSGMSEKLTIPKNVKSISWYAFGWDYALTDIEFEPESALDRIGYGTFAYCGIEDFTIPGNVSTIAQDAFTGCDKLLTVTFEADSRLENLPAWCFSGADNLRRITFEEESALQTIEARACEGLLHLEGVDFSGCKKLATIDNYAFKSCISLGNLSIPETVNDIGRYAFYGCSQMDKMILPETLNHIGRYAFSKTKSIKIYFMAAVLPSDLEDKWDDGIGAYYVGLNKIHENDEWVYAVTNDGTASVIKYKGNAENIVLDNIDGYAVSSIGSETFKDNTSLTEITLPDTLTGIYKSAFAGTTALGSVTIPDGVAVIDSGAFDGSGITEITFGENSKLKTIGSNAFANTSRLEKVSIPSGVTEIREKTFYNSGVKTVAVSDSVNYIGRLAFAGSKIGAIDIPLNVTEIGYSAFKDAESLAKITFADNGKSMLVRDEAFYNTAIDQIDIPANINYVGSLCFAKCKNLTAITVAEKNQNYASVDGVFYNKACTKLISCPAGKTGSYTVSDAVISFASGAFEGSQLSEIIIPNESKLMTIGLRTFYKCDNLTHITIPDNVQSIEYYAFAYCENLEQVDVNASSQLGGIYSGAFYNCAKLTGITIPDSVKEISDYAFYGCSALTNIILSENSKLQGVYDHAFEYAGIENFDMPAEMTVLGAYAFRGAKLKTFTFNEKLEEIGEYALAESGLTETTELVVPSSVEYIGRSALKDILSLEKLSIPFLGMAEINTNSENTIKYLFSDISKLDGLKKISVLGGTRLDYDAFSYLKCEEIYLSESIVDLGYNSFYRCEELRIVNIPEGVKRIRMSTFESCIKLQDINIPVNCCSIEDTAFKDCLSLKKIYINKNVSYIANGSFSGCNGLESVSVDADNKFFRVIDSILYDYNLSRIMIVPKNISGKVEIPEGIKNIDNGAFYNCKYIEKVIFSDTVESIGDDAFRDCILLNEVSFSNKLQTIGIMAFQNTNIENIELPDTVSSLGVYAFADCRNLSRVKLSDNMKVLTESLFAYDEKLSIVEFGQNIEVIGHAAFFHCIGLVNCNLPESVKEIKESAFDSCTNLQNIYIGKNVNTIGKGAFAVCDSLKKVIVDENNKFFITKDGILYDKDVTRILFIPNNISGKIEIISGIKKIDDYVFKGHKKITEILLPDSVESIGTGAFISCTSLVNINVGYNIKSIGSNILYDTPYYNNKSNYIDGVLYLGQYAISCDSEEVNKSRCLRIKDGTKVIAEYAIASQRIKYVYLPDSLRFIGDSAFAFCDSLKNVRWGNCIEFIDDGAFSFDTNLENVHLTNKNLELGVNCFYECQIKYARIDSLKNVNMGMGSTTDYLDVFIGQIDSRIMSYNPKSLVLMNETYDINSYYENVNTQIYTKVDKEVEDDKKNNLRGSSIYYSDEWNLVTFFVDGMVVKISPLKNTELVQSPSQNEISDILPEGATFLGWDINGDGKADELPATLTSDIEAHAVYSAPITSIEMKAELSLEVDEAQKLDVTINPFGYNQSDKLTWESADKSIATVVDGKVTGVSEGQTTIKAVLDANKQVYAECTVTVTPKTYGIKLSETETTINVGDTYSITPDVIVPDGDTEKTVFVSDDTDVATVDEKGVITGVAPGNAAITVSHGMYSAEFAVTVKQPMTSVVINQTEKELNVGDTFTLAAAFEPVNTTDDKSVFWYSKDTSVAKVDSDGLVTAIAPGTVDVCGAVGNFRISCSVTVKAPIEKIVLNTTKGTLRLDKTKQLDVIYIPSNTTDERNVAWSSADPEIASVDENGLVTGLKTGKTTITGTVGTHTATYTVSVIGIRDAKTGITVTNSDDTEMSDDTSLVVEKMASENVAETYGDSIKNISVDENGRIYSLSVYDITLKNGEDVVQPEKTVDVDIPMAEDSHSSGVGIYRLETDGSMTDMKPISADGKYSFQTEHFSVYCVAVPTDEYQAAKVEIDTDSIDMCVGKTATITATVLPENAENKQLTYVSGDESVATVDENGNVSAVSVGETIVTVKSVVDGVQAVVNVNVREHTWNDGEVTTAPTCTKAGVKTFTCATCGETRTEDIKATGHALVVDEAVAPTCTETGLTEGSHCSVCNEVIKAQEEVLALGHTWDDGVITTAPTCTKTGIKTFTCTTCGEIRTEDIKATGHTVVVDEAVAPTCTESGLTEGSHCSVCNEVIKAQEEVAALGHKWDSGKVTKKPTYTAKGTKTYTCTVCSDTKTEDIPVLKRVDITKAASRISVAGIENKIYNGKAQTQAKLVVKANGRMLTKGTNYTVTYKNNKNIGTATLTITGKNGYTGTIKKTFAIKTQAGKVYGSTLKYKITSAKTNGTGTVSLIGSGYSKTNKKFTTLKVADTVIIGGVKFKITKIENKAFMKYHYLTNVVVGSNVTGIGDYAFYGCPRLATVTVGKNIRTIGTKAFYGCKSLKSVKILSPKLVKAGTSAFAGIKANAAFALPKKYYNSYGRLIKKAGAPKKAVYKKF</sequence>
<dbReference type="GO" id="GO:0006508">
    <property type="term" value="P:proteolysis"/>
    <property type="evidence" value="ECO:0007669"/>
    <property type="project" value="UniProtKB-KW"/>
</dbReference>
<dbReference type="InterPro" id="IPR032675">
    <property type="entry name" value="LRR_dom_sf"/>
</dbReference>
<dbReference type="SMART" id="SM00635">
    <property type="entry name" value="BID_2"/>
    <property type="match status" value="5"/>
</dbReference>
<dbReference type="InterPro" id="IPR042229">
    <property type="entry name" value="Listeria/Bacterioides_rpt_sf"/>
</dbReference>
<dbReference type="InterPro" id="IPR036852">
    <property type="entry name" value="Peptidase_S8/S53_dom_sf"/>
</dbReference>
<evidence type="ECO:0000313" key="12">
    <source>
        <dbReference type="Proteomes" id="UP000660047"/>
    </source>
</evidence>
<dbReference type="Pfam" id="PF02368">
    <property type="entry name" value="Big_2"/>
    <property type="match status" value="5"/>
</dbReference>
<protein>
    <recommendedName>
        <fullName evidence="10">BIG2 domain-containing protein</fullName>
    </recommendedName>
</protein>
<dbReference type="GO" id="GO:0030313">
    <property type="term" value="C:cell envelope"/>
    <property type="evidence" value="ECO:0007669"/>
    <property type="project" value="UniProtKB-SubCell"/>
</dbReference>
<dbReference type="PROSITE" id="PS00137">
    <property type="entry name" value="SUBTILASE_HIS"/>
    <property type="match status" value="1"/>
</dbReference>
<gene>
    <name evidence="11" type="ORF">COEU31_00240</name>
</gene>
<feature type="active site" description="Charge relay system" evidence="6">
    <location>
        <position position="450"/>
    </location>
</feature>
<evidence type="ECO:0000256" key="2">
    <source>
        <dbReference type="ARBA" id="ARBA00011073"/>
    </source>
</evidence>
<dbReference type="InterPro" id="IPR026906">
    <property type="entry name" value="LRR_5"/>
</dbReference>
<feature type="domain" description="BIG2" evidence="10">
    <location>
        <begin position="3011"/>
        <end position="3088"/>
    </location>
</feature>
<feature type="region of interest" description="Disordered" evidence="8">
    <location>
        <begin position="34"/>
        <end position="55"/>
    </location>
</feature>
<feature type="domain" description="BIG2" evidence="10">
    <location>
        <begin position="2633"/>
        <end position="2712"/>
    </location>
</feature>
<evidence type="ECO:0000313" key="11">
    <source>
        <dbReference type="EMBL" id="GFO92978.1"/>
    </source>
</evidence>
<dbReference type="Gene3D" id="2.60.40.1080">
    <property type="match status" value="5"/>
</dbReference>
<dbReference type="InterPro" id="IPR000209">
    <property type="entry name" value="Peptidase_S8/S53_dom"/>
</dbReference>
<dbReference type="Gene3D" id="1.20.50.40">
    <property type="match status" value="2"/>
</dbReference>
<dbReference type="InterPro" id="IPR013378">
    <property type="entry name" value="InlB-like_B-rpt"/>
</dbReference>
<dbReference type="SUPFAM" id="SSF49373">
    <property type="entry name" value="Invasin/intimin cell-adhesion fragments"/>
    <property type="match status" value="5"/>
</dbReference>
<feature type="compositionally biased region" description="Low complexity" evidence="8">
    <location>
        <begin position="37"/>
        <end position="47"/>
    </location>
</feature>
<keyword evidence="4 6" id="KW-0378">Hydrolase</keyword>
<dbReference type="InterPro" id="IPR023827">
    <property type="entry name" value="Peptidase_S8_Asp-AS"/>
</dbReference>
<accession>A0AAI9K0P2</accession>
<dbReference type="Gene3D" id="3.40.50.200">
    <property type="entry name" value="Peptidase S8/S53 domain"/>
    <property type="match status" value="1"/>
</dbReference>
<evidence type="ECO:0000256" key="3">
    <source>
        <dbReference type="ARBA" id="ARBA00022670"/>
    </source>
</evidence>
<dbReference type="InterPro" id="IPR023828">
    <property type="entry name" value="Peptidase_S8_Ser-AS"/>
</dbReference>
<dbReference type="EMBL" id="BLYL01000001">
    <property type="protein sequence ID" value="GFO92978.1"/>
    <property type="molecule type" value="Genomic_DNA"/>
</dbReference>
<dbReference type="PRINTS" id="PR00723">
    <property type="entry name" value="SUBTILISIN"/>
</dbReference>
<comment type="similarity">
    <text evidence="2 6 7">Belongs to the peptidase S8 family.</text>
</comment>
<dbReference type="InterPro" id="IPR008964">
    <property type="entry name" value="Invasin/intimin_cell_adhesion"/>
</dbReference>
<feature type="active site" description="Charge relay system" evidence="6">
    <location>
        <position position="256"/>
    </location>
</feature>
<feature type="domain" description="BIG2" evidence="10">
    <location>
        <begin position="2550"/>
        <end position="2625"/>
    </location>
</feature>
<dbReference type="PANTHER" id="PTHR45661">
    <property type="entry name" value="SURFACE ANTIGEN"/>
    <property type="match status" value="1"/>
</dbReference>
<evidence type="ECO:0000256" key="1">
    <source>
        <dbReference type="ARBA" id="ARBA00004196"/>
    </source>
</evidence>
<dbReference type="Proteomes" id="UP000660047">
    <property type="component" value="Unassembled WGS sequence"/>
</dbReference>
<evidence type="ECO:0000259" key="10">
    <source>
        <dbReference type="SMART" id="SM00635"/>
    </source>
</evidence>
<dbReference type="PROSITE" id="PS00136">
    <property type="entry name" value="SUBTILASE_ASP"/>
    <property type="match status" value="1"/>
</dbReference>
<name>A0AAI9K0P2_9FIRM</name>
<proteinExistence type="inferred from homology"/>
<dbReference type="SUPFAM" id="SSF52058">
    <property type="entry name" value="L domain-like"/>
    <property type="match status" value="5"/>
</dbReference>
<feature type="signal peptide" evidence="9">
    <location>
        <begin position="1"/>
        <end position="26"/>
    </location>
</feature>
<dbReference type="PROSITE" id="PS51892">
    <property type="entry name" value="SUBTILASE"/>
    <property type="match status" value="1"/>
</dbReference>